<comment type="caution">
    <text evidence="2">The sequence shown here is derived from an EMBL/GenBank/DDBJ whole genome shotgun (WGS) entry which is preliminary data.</text>
</comment>
<gene>
    <name evidence="2" type="ORF">J2739_005591</name>
</gene>
<keyword evidence="1" id="KW-1133">Transmembrane helix</keyword>
<dbReference type="Proteomes" id="UP001184230">
    <property type="component" value="Unassembled WGS sequence"/>
</dbReference>
<reference evidence="2 3" key="1">
    <citation type="submission" date="2023-07" db="EMBL/GenBank/DDBJ databases">
        <title>Sorghum-associated microbial communities from plants grown in Nebraska, USA.</title>
        <authorList>
            <person name="Schachtman D."/>
        </authorList>
    </citation>
    <scope>NUCLEOTIDE SEQUENCE [LARGE SCALE GENOMIC DNA]</scope>
    <source>
        <strain evidence="2 3">DS1781</strain>
    </source>
</reference>
<keyword evidence="1" id="KW-0472">Membrane</keyword>
<evidence type="ECO:0000313" key="2">
    <source>
        <dbReference type="EMBL" id="MDR6539784.1"/>
    </source>
</evidence>
<feature type="transmembrane region" description="Helical" evidence="1">
    <location>
        <begin position="56"/>
        <end position="77"/>
    </location>
</feature>
<sequence length="127" mass="13760">MNSPARMHGKHRRLFGWVAAVSTILVLGLLSLDVIFPPAPAAPYASSPGTDFQRLLLVIAFLIALASFAGAIIATLLESMAKRKEWEEDATPARHGRTALAEEPANERLRALRAVISSLEESQVESL</sequence>
<name>A0ABU1NMV5_9BURK</name>
<accession>A0ABU1NMV5</accession>
<dbReference type="RefSeq" id="WP_309907760.1">
    <property type="nucleotide sequence ID" value="NZ_JAVDRF010000030.1"/>
</dbReference>
<dbReference type="EMBL" id="JAVDRF010000030">
    <property type="protein sequence ID" value="MDR6539784.1"/>
    <property type="molecule type" value="Genomic_DNA"/>
</dbReference>
<proteinExistence type="predicted"/>
<evidence type="ECO:0000313" key="3">
    <source>
        <dbReference type="Proteomes" id="UP001184230"/>
    </source>
</evidence>
<evidence type="ECO:0000256" key="1">
    <source>
        <dbReference type="SAM" id="Phobius"/>
    </source>
</evidence>
<feature type="transmembrane region" description="Helical" evidence="1">
    <location>
        <begin position="14"/>
        <end position="36"/>
    </location>
</feature>
<protein>
    <submittedName>
        <fullName evidence="2">H+/gluconate symporter-like permease</fullName>
    </submittedName>
</protein>
<keyword evidence="3" id="KW-1185">Reference proteome</keyword>
<keyword evidence="1" id="KW-0812">Transmembrane</keyword>
<organism evidence="2 3">
    <name type="scientific">Variovorax soli</name>
    <dbReference type="NCBI Taxonomy" id="376815"/>
    <lineage>
        <taxon>Bacteria</taxon>
        <taxon>Pseudomonadati</taxon>
        <taxon>Pseudomonadota</taxon>
        <taxon>Betaproteobacteria</taxon>
        <taxon>Burkholderiales</taxon>
        <taxon>Comamonadaceae</taxon>
        <taxon>Variovorax</taxon>
    </lineage>
</organism>